<evidence type="ECO:0000256" key="3">
    <source>
        <dbReference type="ARBA" id="ARBA00012891"/>
    </source>
</evidence>
<gene>
    <name evidence="16" type="primary">topB</name>
    <name evidence="16" type="ORF">MSP8886_01302</name>
</gene>
<dbReference type="InterPro" id="IPR023405">
    <property type="entry name" value="Topo_IA_core_domain"/>
</dbReference>
<dbReference type="InterPro" id="IPR003601">
    <property type="entry name" value="Topo_IA_2"/>
</dbReference>
<evidence type="ECO:0000256" key="8">
    <source>
        <dbReference type="ARBA" id="ARBA00023235"/>
    </source>
</evidence>
<keyword evidence="6" id="KW-0799">Topoisomerase</keyword>
<dbReference type="InterPro" id="IPR013824">
    <property type="entry name" value="Topo_IA_cen_sub1"/>
</dbReference>
<dbReference type="GO" id="GO:0006265">
    <property type="term" value="P:DNA topological change"/>
    <property type="evidence" value="ECO:0007669"/>
    <property type="project" value="InterPro"/>
</dbReference>
<protein>
    <recommendedName>
        <fullName evidence="3">DNA topoisomerase</fullName>
        <ecNumber evidence="3">5.6.2.1</ecNumber>
    </recommendedName>
    <alternativeName>
        <fullName evidence="12">Omega-protein</fullName>
    </alternativeName>
    <alternativeName>
        <fullName evidence="11">Relaxing enzyme</fullName>
    </alternativeName>
    <alternativeName>
        <fullName evidence="9">Swivelase</fullName>
    </alternativeName>
    <alternativeName>
        <fullName evidence="10">Untwisting enzyme</fullName>
    </alternativeName>
</protein>
<dbReference type="Gene3D" id="3.40.50.140">
    <property type="match status" value="1"/>
</dbReference>
<dbReference type="SMART" id="SM00437">
    <property type="entry name" value="TOP1Ac"/>
    <property type="match status" value="1"/>
</dbReference>
<dbReference type="InterPro" id="IPR000380">
    <property type="entry name" value="Topo_IA"/>
</dbReference>
<evidence type="ECO:0000256" key="9">
    <source>
        <dbReference type="ARBA" id="ARBA00030003"/>
    </source>
</evidence>
<dbReference type="InterPro" id="IPR013497">
    <property type="entry name" value="Topo_IA_cen"/>
</dbReference>
<dbReference type="SMART" id="SM00436">
    <property type="entry name" value="TOP1Bc"/>
    <property type="match status" value="1"/>
</dbReference>
<dbReference type="CDD" id="cd00186">
    <property type="entry name" value="TOP1Ac"/>
    <property type="match status" value="1"/>
</dbReference>
<dbReference type="GO" id="GO:0043597">
    <property type="term" value="C:cytoplasmic replication fork"/>
    <property type="evidence" value="ECO:0007669"/>
    <property type="project" value="TreeGrafter"/>
</dbReference>
<keyword evidence="17" id="KW-1185">Reference proteome</keyword>
<dbReference type="Pfam" id="PF01131">
    <property type="entry name" value="Topoisom_bac"/>
    <property type="match status" value="1"/>
</dbReference>
<keyword evidence="8 16" id="KW-0413">Isomerase</keyword>
<dbReference type="Pfam" id="PF01751">
    <property type="entry name" value="Toprim"/>
    <property type="match status" value="1"/>
</dbReference>
<evidence type="ECO:0000256" key="12">
    <source>
        <dbReference type="ARBA" id="ARBA00032877"/>
    </source>
</evidence>
<dbReference type="Gene3D" id="1.10.460.10">
    <property type="entry name" value="Topoisomerase I, domain 2"/>
    <property type="match status" value="1"/>
</dbReference>
<dbReference type="OrthoDB" id="9803554at2"/>
<dbReference type="GO" id="GO:0006281">
    <property type="term" value="P:DNA repair"/>
    <property type="evidence" value="ECO:0007669"/>
    <property type="project" value="TreeGrafter"/>
</dbReference>
<keyword evidence="5" id="KW-0460">Magnesium</keyword>
<keyword evidence="4" id="KW-0479">Metal-binding</keyword>
<evidence type="ECO:0000256" key="1">
    <source>
        <dbReference type="ARBA" id="ARBA00000213"/>
    </source>
</evidence>
<dbReference type="RefSeq" id="WP_067013889.1">
    <property type="nucleotide sequence ID" value="NZ_FLOB01000002.1"/>
</dbReference>
<dbReference type="PANTHER" id="PTHR11390">
    <property type="entry name" value="PROKARYOTIC DNA TOPOISOMERASE"/>
    <property type="match status" value="1"/>
</dbReference>
<evidence type="ECO:0000256" key="5">
    <source>
        <dbReference type="ARBA" id="ARBA00022842"/>
    </source>
</evidence>
<dbReference type="InterPro" id="IPR005738">
    <property type="entry name" value="TopoIII"/>
</dbReference>
<reference evidence="16 17" key="1">
    <citation type="submission" date="2016-06" db="EMBL/GenBank/DDBJ databases">
        <authorList>
            <person name="Kjaerup R.B."/>
            <person name="Dalgaard T.S."/>
            <person name="Juul-Madsen H.R."/>
        </authorList>
    </citation>
    <scope>NUCLEOTIDE SEQUENCE [LARGE SCALE GENOMIC DNA]</scope>
    <source>
        <strain evidence="16 17">CECT 8886</strain>
    </source>
</reference>
<dbReference type="Proteomes" id="UP000092544">
    <property type="component" value="Unassembled WGS sequence"/>
</dbReference>
<dbReference type="GO" id="GO:0003917">
    <property type="term" value="F:DNA topoisomerase type I (single strand cut, ATP-independent) activity"/>
    <property type="evidence" value="ECO:0007669"/>
    <property type="project" value="UniProtKB-EC"/>
</dbReference>
<comment type="catalytic activity">
    <reaction evidence="1">
        <text>ATP-independent breakage of single-stranded DNA, followed by passage and rejoining.</text>
        <dbReference type="EC" id="5.6.2.1"/>
    </reaction>
</comment>
<dbReference type="GO" id="GO:0046872">
    <property type="term" value="F:metal ion binding"/>
    <property type="evidence" value="ECO:0007669"/>
    <property type="project" value="UniProtKB-KW"/>
</dbReference>
<dbReference type="GO" id="GO:0003677">
    <property type="term" value="F:DNA binding"/>
    <property type="evidence" value="ECO:0007669"/>
    <property type="project" value="UniProtKB-KW"/>
</dbReference>
<dbReference type="InterPro" id="IPR023406">
    <property type="entry name" value="Topo_IA_AS"/>
</dbReference>
<feature type="domain" description="Topo IA-type catalytic" evidence="15">
    <location>
        <begin position="155"/>
        <end position="608"/>
    </location>
</feature>
<evidence type="ECO:0000256" key="11">
    <source>
        <dbReference type="ARBA" id="ARBA00032235"/>
    </source>
</evidence>
<evidence type="ECO:0000313" key="16">
    <source>
        <dbReference type="EMBL" id="SBS28754.1"/>
    </source>
</evidence>
<evidence type="ECO:0000256" key="2">
    <source>
        <dbReference type="ARBA" id="ARBA00009446"/>
    </source>
</evidence>
<dbReference type="PRINTS" id="PR00417">
    <property type="entry name" value="PRTPISMRASEI"/>
</dbReference>
<dbReference type="NCBIfam" id="TIGR01056">
    <property type="entry name" value="topB"/>
    <property type="match status" value="1"/>
</dbReference>
<evidence type="ECO:0000259" key="15">
    <source>
        <dbReference type="PROSITE" id="PS52039"/>
    </source>
</evidence>
<dbReference type="CDD" id="cd03362">
    <property type="entry name" value="TOPRIM_TopoIA_TopoIII"/>
    <property type="match status" value="1"/>
</dbReference>
<accession>A0A1A8T8N7</accession>
<dbReference type="EMBL" id="FLOB01000002">
    <property type="protein sequence ID" value="SBS28754.1"/>
    <property type="molecule type" value="Genomic_DNA"/>
</dbReference>
<dbReference type="PANTHER" id="PTHR11390:SF21">
    <property type="entry name" value="DNA TOPOISOMERASE 3-ALPHA"/>
    <property type="match status" value="1"/>
</dbReference>
<dbReference type="GO" id="GO:0006310">
    <property type="term" value="P:DNA recombination"/>
    <property type="evidence" value="ECO:0007669"/>
    <property type="project" value="TreeGrafter"/>
</dbReference>
<dbReference type="Gene3D" id="2.70.20.10">
    <property type="entry name" value="Topoisomerase I, domain 3"/>
    <property type="match status" value="1"/>
</dbReference>
<dbReference type="PROSITE" id="PS50880">
    <property type="entry name" value="TOPRIM"/>
    <property type="match status" value="1"/>
</dbReference>
<dbReference type="STRING" id="1792290.MSP8886_01302"/>
<proteinExistence type="inferred from homology"/>
<feature type="region of interest" description="Disordered" evidence="13">
    <location>
        <begin position="613"/>
        <end position="671"/>
    </location>
</feature>
<dbReference type="InterPro" id="IPR034144">
    <property type="entry name" value="TOPRIM_TopoIII"/>
</dbReference>
<dbReference type="NCBIfam" id="NF005829">
    <property type="entry name" value="PRK07726.1"/>
    <property type="match status" value="1"/>
</dbReference>
<dbReference type="Gene3D" id="1.10.290.10">
    <property type="entry name" value="Topoisomerase I, domain 4"/>
    <property type="match status" value="1"/>
</dbReference>
<dbReference type="SMART" id="SM00493">
    <property type="entry name" value="TOPRIM"/>
    <property type="match status" value="1"/>
</dbReference>
<evidence type="ECO:0000313" key="17">
    <source>
        <dbReference type="Proteomes" id="UP000092544"/>
    </source>
</evidence>
<evidence type="ECO:0000259" key="14">
    <source>
        <dbReference type="PROSITE" id="PS50880"/>
    </source>
</evidence>
<dbReference type="FunFam" id="1.10.290.10:FF:000004">
    <property type="entry name" value="DNA topoisomerase 3"/>
    <property type="match status" value="1"/>
</dbReference>
<feature type="domain" description="Toprim" evidence="14">
    <location>
        <begin position="1"/>
        <end position="138"/>
    </location>
</feature>
<feature type="compositionally biased region" description="Polar residues" evidence="13">
    <location>
        <begin position="638"/>
        <end position="662"/>
    </location>
</feature>
<evidence type="ECO:0000256" key="6">
    <source>
        <dbReference type="ARBA" id="ARBA00023029"/>
    </source>
</evidence>
<dbReference type="PROSITE" id="PS52039">
    <property type="entry name" value="TOPO_IA_2"/>
    <property type="match status" value="1"/>
</dbReference>
<organism evidence="16 17">
    <name type="scientific">Marinomonas spartinae</name>
    <dbReference type="NCBI Taxonomy" id="1792290"/>
    <lineage>
        <taxon>Bacteria</taxon>
        <taxon>Pseudomonadati</taxon>
        <taxon>Pseudomonadota</taxon>
        <taxon>Gammaproteobacteria</taxon>
        <taxon>Oceanospirillales</taxon>
        <taxon>Oceanospirillaceae</taxon>
        <taxon>Marinomonas</taxon>
    </lineage>
</organism>
<dbReference type="AlphaFoldDB" id="A0A1A8T8N7"/>
<sequence length="671" mass="74323">MILYIAEKPSLARAIAAALPSPQKKEEGCIWLPNGDCISWCIGHLLEQAEPHQYNPAYKSWSLDHLPIIPTDWQWQEKSGTKKQLSILKRLIKKASLLVHAGDPDREGQLLVDEVLHYTNVPAQKLKSTQRLLVSDLTPTAIKKALNNLRPNSEFAALSRSALGRARADWLLGLNLTRAYTIRGRQAGYQGVLSIGRVQTPVLGLVVARDKEREAFVPKDFYQVWATVQTSQGALFQAKWLPSEACQPYMDDENRVLSLPLAQNVASRITNKPARVIDAQYKQKKQSAPLPYNLSALQIDAAKAFSLSAQQVLDTCQALYERHQIITYPRSDCRYLPVQQHKDAPAIINALARSGGDRQPAAENANASLKSKAWNDKQITAHHAIIPTTQAHKAASLSKTEALVFNLIARQYLMQFYPEYDYLASYIKLEIEGGLFEAKGNTPISLGWKSLLPAKNKAKDSEDENQHELPKLSKGEALWCTQGQVQEKVTTPPAAFTDATLLAAMTGISRFVTDKDIRAILKETDGLGTEATRASIIELLFKRGFLTRQGKQIHASQTGRAFIDCLPEQLVTPDMTAKWESALNNISLGEASYQSFMENLETNLNQLLSSSRDMPTSALQNLPAPSKKPFTKRKGTTNRKSTGTRKTATTNKSSGGRTATSNARRRSKASS</sequence>
<dbReference type="InterPro" id="IPR013826">
    <property type="entry name" value="Topo_IA_cen_sub3"/>
</dbReference>
<evidence type="ECO:0000256" key="13">
    <source>
        <dbReference type="SAM" id="MobiDB-lite"/>
    </source>
</evidence>
<dbReference type="EC" id="5.6.2.1" evidence="3"/>
<evidence type="ECO:0000256" key="4">
    <source>
        <dbReference type="ARBA" id="ARBA00022723"/>
    </source>
</evidence>
<keyword evidence="7" id="KW-0238">DNA-binding</keyword>
<evidence type="ECO:0000256" key="10">
    <source>
        <dbReference type="ARBA" id="ARBA00031985"/>
    </source>
</evidence>
<dbReference type="SUPFAM" id="SSF56712">
    <property type="entry name" value="Prokaryotic type I DNA topoisomerase"/>
    <property type="match status" value="1"/>
</dbReference>
<comment type="similarity">
    <text evidence="2">Belongs to the type IA topoisomerase family.</text>
</comment>
<evidence type="ECO:0000256" key="7">
    <source>
        <dbReference type="ARBA" id="ARBA00023125"/>
    </source>
</evidence>
<dbReference type="PROSITE" id="PS00396">
    <property type="entry name" value="TOPO_IA_1"/>
    <property type="match status" value="1"/>
</dbReference>
<dbReference type="InterPro" id="IPR006171">
    <property type="entry name" value="TOPRIM_dom"/>
</dbReference>
<name>A0A1A8T8N7_9GAMM</name>
<dbReference type="FunFam" id="3.40.50.140:FF:000004">
    <property type="entry name" value="DNA topoisomerase 3"/>
    <property type="match status" value="1"/>
</dbReference>
<dbReference type="InterPro" id="IPR003602">
    <property type="entry name" value="Topo_IA_DNA-bd_dom"/>
</dbReference>
<dbReference type="InterPro" id="IPR013825">
    <property type="entry name" value="Topo_IA_cen_sub2"/>
</dbReference>